<dbReference type="EMBL" id="JXYS01000034">
    <property type="protein sequence ID" value="KJF17621.1"/>
    <property type="molecule type" value="Genomic_DNA"/>
</dbReference>
<dbReference type="Gene3D" id="3.40.50.300">
    <property type="entry name" value="P-loop containing nucleotide triphosphate hydrolases"/>
    <property type="match status" value="1"/>
</dbReference>
<dbReference type="Pfam" id="PF20720">
    <property type="entry name" value="nSTAND3"/>
    <property type="match status" value="1"/>
</dbReference>
<dbReference type="Proteomes" id="UP000032360">
    <property type="component" value="Unassembled WGS sequence"/>
</dbReference>
<accession>A0A0D8HKL2</accession>
<keyword evidence="3" id="KW-1185">Reference proteome</keyword>
<name>A0A0D8HKL2_9ACTN</name>
<dbReference type="InterPro" id="IPR049050">
    <property type="entry name" value="nSTAND3"/>
</dbReference>
<evidence type="ECO:0000313" key="2">
    <source>
        <dbReference type="EMBL" id="KJF17621.1"/>
    </source>
</evidence>
<dbReference type="InterPro" id="IPR027417">
    <property type="entry name" value="P-loop_NTPase"/>
</dbReference>
<feature type="domain" description="Novel STAND NTPase 3" evidence="1">
    <location>
        <begin position="185"/>
        <end position="340"/>
    </location>
</feature>
<dbReference type="AlphaFoldDB" id="A0A0D8HKL2"/>
<evidence type="ECO:0000313" key="3">
    <source>
        <dbReference type="Proteomes" id="UP000032360"/>
    </source>
</evidence>
<dbReference type="SUPFAM" id="SSF52540">
    <property type="entry name" value="P-loop containing nucleoside triphosphate hydrolases"/>
    <property type="match status" value="1"/>
</dbReference>
<sequence>MSTVLEFKLHQLGWFSFEQLCRTIVRESWRQPVEVYSRGPDGGRDGFLYGNRQTGSTLSPTILQFKHSSAADAHFSPSKLKLELDKVKKHVLEGRCEVYVLMTNFKVTGDSASEIQNLFKEIGVREVIIMGYEALCEILTEQKTLRSMVPRLYGLGDLSEILDERHYAQAEEILALMHDHLARLVPVRAHRAAAKALRNQRFALLIGKPGSGKTSIAASLAIGAMDLCDARPVMLSRIDDLHERWNPRDPNQLFWLDDGFGVTQYDSTTAEAWNRAASQIAAAIRGGARFIVTSRDYVYAAARRDLKISAFPLLEETRVVIEVESFSPEEREQILYNHLRLGNQQNEVLMSMSPIDLEEVAADASFLPEIARRLGEPLFTQGLRVSKLDSLLDFFRKPTAFLLEVLTNLDVASQAALGLVHLHSNHLPSPYVATDDDKEFLQRLGVSLGAVLRALPTLEGSFLRLTSVAGERWWKFQHPTFTDVYQGWIEKEPELLAEYIGSARLDDLIRTITCGNVGIKGAVVVPTSLWENVSARLIKIQSSSKLPRITVAWNDAVFQFIAKRCDREFLRLLINRKQTLVEEAFTIESSISGYTSKRLLARVLLDEGFAGDSDRVRLVESLTRKVVEEMGGSFFADEEWLGFFTEAELNELDRRVLEVLSDLDDWVRDELQDPEFGLAFADESVAGYESRYSGNLHVLEARRRIEEFTDYEPDVNSDAWEDEGLATMSAPSQAADLNRSIFEDLTFSRVG</sequence>
<dbReference type="PATRIC" id="fig|1280514.3.peg.1990"/>
<proteinExistence type="predicted"/>
<evidence type="ECO:0000259" key="1">
    <source>
        <dbReference type="Pfam" id="PF20720"/>
    </source>
</evidence>
<gene>
    <name evidence="2" type="ORF">AXFE_15210</name>
</gene>
<dbReference type="STRING" id="1280514.AXFE_15210"/>
<protein>
    <recommendedName>
        <fullName evidence="1">Novel STAND NTPase 3 domain-containing protein</fullName>
    </recommendedName>
</protein>
<reference evidence="2 3" key="1">
    <citation type="submission" date="2015-01" db="EMBL/GenBank/DDBJ databases">
        <title>Draft genome of the acidophilic iron oxidizer Acidithrix ferrooxidans strain Py-F3.</title>
        <authorList>
            <person name="Poehlein A."/>
            <person name="Eisen S."/>
            <person name="Schloemann M."/>
            <person name="Johnson B.D."/>
            <person name="Daniel R."/>
            <person name="Muehling M."/>
        </authorList>
    </citation>
    <scope>NUCLEOTIDE SEQUENCE [LARGE SCALE GENOMIC DNA]</scope>
    <source>
        <strain evidence="2 3">Py-F3</strain>
    </source>
</reference>
<organism evidence="2 3">
    <name type="scientific">Acidithrix ferrooxidans</name>
    <dbReference type="NCBI Taxonomy" id="1280514"/>
    <lineage>
        <taxon>Bacteria</taxon>
        <taxon>Bacillati</taxon>
        <taxon>Actinomycetota</taxon>
        <taxon>Acidimicrobiia</taxon>
        <taxon>Acidimicrobiales</taxon>
        <taxon>Acidimicrobiaceae</taxon>
        <taxon>Acidithrix</taxon>
    </lineage>
</organism>
<comment type="caution">
    <text evidence="2">The sequence shown here is derived from an EMBL/GenBank/DDBJ whole genome shotgun (WGS) entry which is preliminary data.</text>
</comment>